<name>A0AAV4QNT0_CAEEX</name>
<dbReference type="Proteomes" id="UP001054945">
    <property type="component" value="Unassembled WGS sequence"/>
</dbReference>
<dbReference type="AlphaFoldDB" id="A0AAV4QNT0"/>
<gene>
    <name evidence="1" type="ORF">CEXT_115021</name>
</gene>
<dbReference type="EMBL" id="BPLR01006438">
    <property type="protein sequence ID" value="GIY09857.1"/>
    <property type="molecule type" value="Genomic_DNA"/>
</dbReference>
<evidence type="ECO:0008006" key="3">
    <source>
        <dbReference type="Google" id="ProtNLM"/>
    </source>
</evidence>
<proteinExistence type="predicted"/>
<sequence>MYIVPSTDITTNFSVDYWHSYFRRLFPQVSDIKFSPNQSSLFQHGGGSCINCSPLLDGKKTLWASQRGSILRLVLENFSLPARQCDLHKPFAIIGWKEDPLGIAGRSIFRLVLENFPHPARQCELHKLFAIIGWKEVPLGITGRSILRLVLEV</sequence>
<protein>
    <recommendedName>
        <fullName evidence="3">LAGLIDADG homing endonuclease</fullName>
    </recommendedName>
</protein>
<comment type="caution">
    <text evidence="1">The sequence shown here is derived from an EMBL/GenBank/DDBJ whole genome shotgun (WGS) entry which is preliminary data.</text>
</comment>
<reference evidence="1 2" key="1">
    <citation type="submission" date="2021-06" db="EMBL/GenBank/DDBJ databases">
        <title>Caerostris extrusa draft genome.</title>
        <authorList>
            <person name="Kono N."/>
            <person name="Arakawa K."/>
        </authorList>
    </citation>
    <scope>NUCLEOTIDE SEQUENCE [LARGE SCALE GENOMIC DNA]</scope>
</reference>
<organism evidence="1 2">
    <name type="scientific">Caerostris extrusa</name>
    <name type="common">Bark spider</name>
    <name type="synonym">Caerostris bankana</name>
    <dbReference type="NCBI Taxonomy" id="172846"/>
    <lineage>
        <taxon>Eukaryota</taxon>
        <taxon>Metazoa</taxon>
        <taxon>Ecdysozoa</taxon>
        <taxon>Arthropoda</taxon>
        <taxon>Chelicerata</taxon>
        <taxon>Arachnida</taxon>
        <taxon>Araneae</taxon>
        <taxon>Araneomorphae</taxon>
        <taxon>Entelegynae</taxon>
        <taxon>Araneoidea</taxon>
        <taxon>Araneidae</taxon>
        <taxon>Caerostris</taxon>
    </lineage>
</organism>
<accession>A0AAV4QNT0</accession>
<keyword evidence="2" id="KW-1185">Reference proteome</keyword>
<evidence type="ECO:0000313" key="2">
    <source>
        <dbReference type="Proteomes" id="UP001054945"/>
    </source>
</evidence>
<evidence type="ECO:0000313" key="1">
    <source>
        <dbReference type="EMBL" id="GIY09857.1"/>
    </source>
</evidence>